<dbReference type="GO" id="GO:0004067">
    <property type="term" value="F:asparaginase activity"/>
    <property type="evidence" value="ECO:0007669"/>
    <property type="project" value="UniProtKB-UniRule"/>
</dbReference>
<dbReference type="PRINTS" id="PR00139">
    <property type="entry name" value="ASNGLNASE"/>
</dbReference>
<dbReference type="PIRSF" id="PIRSF500176">
    <property type="entry name" value="L_ASNase"/>
    <property type="match status" value="1"/>
</dbReference>
<dbReference type="EMBL" id="FNEK01000019">
    <property type="protein sequence ID" value="SDJ55666.1"/>
    <property type="molecule type" value="Genomic_DNA"/>
</dbReference>
<dbReference type="CDD" id="cd08963">
    <property type="entry name" value="L-asparaginase_I"/>
    <property type="match status" value="1"/>
</dbReference>
<name>A0A1G8UP60_9RHOB</name>
<dbReference type="SMART" id="SM00870">
    <property type="entry name" value="Asparaginase"/>
    <property type="match status" value="1"/>
</dbReference>
<dbReference type="Proteomes" id="UP000199382">
    <property type="component" value="Unassembled WGS sequence"/>
</dbReference>
<dbReference type="SUPFAM" id="SSF53774">
    <property type="entry name" value="Glutaminase/Asparaginase"/>
    <property type="match status" value="1"/>
</dbReference>
<dbReference type="Gene3D" id="3.40.50.1170">
    <property type="entry name" value="L-asparaginase, N-terminal domain"/>
    <property type="match status" value="1"/>
</dbReference>
<protein>
    <submittedName>
        <fullName evidence="5">L-asparaginase</fullName>
    </submittedName>
</protein>
<dbReference type="PIRSF" id="PIRSF001220">
    <property type="entry name" value="L-ASNase_gatD"/>
    <property type="match status" value="1"/>
</dbReference>
<feature type="binding site" evidence="2">
    <location>
        <position position="56"/>
    </location>
    <ligand>
        <name>substrate</name>
    </ligand>
</feature>
<dbReference type="OrthoDB" id="9788068at2"/>
<dbReference type="InterPro" id="IPR036152">
    <property type="entry name" value="Asp/glu_Ase-like_sf"/>
</dbReference>
<evidence type="ECO:0000256" key="2">
    <source>
        <dbReference type="PIRSR" id="PIRSR001220-2"/>
    </source>
</evidence>
<dbReference type="PANTHER" id="PTHR11707:SF28">
    <property type="entry name" value="60 KDA LYSOPHOSPHOLIPASE"/>
    <property type="match status" value="1"/>
</dbReference>
<dbReference type="Pfam" id="PF17763">
    <property type="entry name" value="Asparaginase_C"/>
    <property type="match status" value="1"/>
</dbReference>
<dbReference type="PANTHER" id="PTHR11707">
    <property type="entry name" value="L-ASPARAGINASE"/>
    <property type="match status" value="1"/>
</dbReference>
<feature type="binding site" evidence="2">
    <location>
        <begin position="87"/>
        <end position="88"/>
    </location>
    <ligand>
        <name>substrate</name>
    </ligand>
</feature>
<dbReference type="InterPro" id="IPR027474">
    <property type="entry name" value="L-asparaginase_N"/>
</dbReference>
<dbReference type="GO" id="GO:0005829">
    <property type="term" value="C:cytosol"/>
    <property type="evidence" value="ECO:0007669"/>
    <property type="project" value="TreeGrafter"/>
</dbReference>
<dbReference type="Pfam" id="PF00710">
    <property type="entry name" value="Asparaginase"/>
    <property type="match status" value="1"/>
</dbReference>
<feature type="domain" description="Asparaginase/glutaminase C-terminal" evidence="4">
    <location>
        <begin position="192"/>
        <end position="305"/>
    </location>
</feature>
<dbReference type="InterPro" id="IPR027473">
    <property type="entry name" value="L-asparaginase_C"/>
</dbReference>
<dbReference type="SFLD" id="SFLDS00057">
    <property type="entry name" value="Glutaminase/Asparaginase"/>
    <property type="match status" value="1"/>
</dbReference>
<dbReference type="AlphaFoldDB" id="A0A1G8UP60"/>
<evidence type="ECO:0000313" key="5">
    <source>
        <dbReference type="EMBL" id="SDJ55666.1"/>
    </source>
</evidence>
<dbReference type="Gene3D" id="3.40.50.40">
    <property type="match status" value="1"/>
</dbReference>
<evidence type="ECO:0000259" key="4">
    <source>
        <dbReference type="Pfam" id="PF17763"/>
    </source>
</evidence>
<evidence type="ECO:0000313" key="6">
    <source>
        <dbReference type="Proteomes" id="UP000199382"/>
    </source>
</evidence>
<dbReference type="InterPro" id="IPR006034">
    <property type="entry name" value="Asparaginase/glutaminase-like"/>
</dbReference>
<feature type="active site" description="O-isoaspartyl threonine intermediate" evidence="1">
    <location>
        <position position="11"/>
    </location>
</feature>
<keyword evidence="6" id="KW-1185">Reference proteome</keyword>
<organism evidence="5 6">
    <name type="scientific">Aliiruegeria lutimaris</name>
    <dbReference type="NCBI Taxonomy" id="571298"/>
    <lineage>
        <taxon>Bacteria</taxon>
        <taxon>Pseudomonadati</taxon>
        <taxon>Pseudomonadota</taxon>
        <taxon>Alphaproteobacteria</taxon>
        <taxon>Rhodobacterales</taxon>
        <taxon>Roseobacteraceae</taxon>
        <taxon>Aliiruegeria</taxon>
    </lineage>
</organism>
<gene>
    <name evidence="5" type="ORF">SAMN04488026_101975</name>
</gene>
<dbReference type="InterPro" id="IPR041725">
    <property type="entry name" value="L-asparaginase_I"/>
</dbReference>
<dbReference type="PROSITE" id="PS51732">
    <property type="entry name" value="ASN_GLN_ASE_3"/>
    <property type="match status" value="1"/>
</dbReference>
<reference evidence="5 6" key="1">
    <citation type="submission" date="2016-10" db="EMBL/GenBank/DDBJ databases">
        <authorList>
            <person name="de Groot N.N."/>
        </authorList>
    </citation>
    <scope>NUCLEOTIDE SEQUENCE [LARGE SCALE GENOMIC DNA]</scope>
    <source>
        <strain evidence="5 6">DSM 25294</strain>
    </source>
</reference>
<dbReference type="InterPro" id="IPR037152">
    <property type="entry name" value="L-asparaginase_N_sf"/>
</dbReference>
<sequence length="316" mass="33848">MSILLIHTGGTIGMDRTEDGFAPRIGVVEDEVQRLLDARRVTTPVEICRLDPLIDSAQATPRDWTRVARTIFEARDDFDSFVVTHGTDTLAYTAGALCLSLPGLRKAVIVTGSMLPLTVEGNDGQKNLFDALSVAREAPPGIQVQFAGHLLHGARIRKSHSHAFDAFRDVPSAEPPVVAAKTPGLISLRKQNVGMLSVTPGPSADLVGFAAENCDGLVLRCFGSGTAPDTPELRAALARAYQKQVPVVAVSQCPEGGMRLGTYAAGKVMRDTGVVDGRDMSPEMAFAKMQFSLTQFTDFEARRAYLAASQCGEMTT</sequence>
<dbReference type="STRING" id="571298.SAMN04488026_101975"/>
<dbReference type="RefSeq" id="WP_093155417.1">
    <property type="nucleotide sequence ID" value="NZ_FNEK01000019.1"/>
</dbReference>
<feature type="domain" description="L-asparaginase N-terminal" evidence="3">
    <location>
        <begin position="3"/>
        <end position="171"/>
    </location>
</feature>
<dbReference type="InterPro" id="IPR040919">
    <property type="entry name" value="Asparaginase_C"/>
</dbReference>
<evidence type="ECO:0000256" key="1">
    <source>
        <dbReference type="PIRSR" id="PIRSR001220-1"/>
    </source>
</evidence>
<proteinExistence type="predicted"/>
<accession>A0A1G8UP60</accession>
<evidence type="ECO:0000259" key="3">
    <source>
        <dbReference type="Pfam" id="PF00710"/>
    </source>
</evidence>